<feature type="domain" description="Nucleoporin Nup159/Nup146 N-terminal" evidence="4">
    <location>
        <begin position="39"/>
        <end position="365"/>
    </location>
</feature>
<reference evidence="7" key="1">
    <citation type="submission" date="2016-06" db="UniProtKB">
        <authorList>
            <consortium name="WormBaseParasite"/>
        </authorList>
    </citation>
    <scope>IDENTIFICATION</scope>
</reference>
<dbReference type="WBParaSite" id="OFLC_0000074901-mRNA-1">
    <property type="protein sequence ID" value="OFLC_0000074901-mRNA-1"/>
    <property type="gene ID" value="OFLC_0000074901"/>
</dbReference>
<proteinExistence type="predicted"/>
<protein>
    <submittedName>
        <fullName evidence="7">ANAPC4_WD40 domain-containing protein</fullName>
    </submittedName>
</protein>
<evidence type="ECO:0000259" key="4">
    <source>
        <dbReference type="Pfam" id="PF16755"/>
    </source>
</evidence>
<dbReference type="InterPro" id="IPR039462">
    <property type="entry name" value="Nup159/Nup146_N"/>
</dbReference>
<evidence type="ECO:0000313" key="5">
    <source>
        <dbReference type="EMBL" id="VDO26926.1"/>
    </source>
</evidence>
<accession>A0A183GZU0</accession>
<dbReference type="Pfam" id="PF16755">
    <property type="entry name" value="Beta-prop_NUP159_NUP214"/>
    <property type="match status" value="1"/>
</dbReference>
<evidence type="ECO:0000313" key="7">
    <source>
        <dbReference type="WBParaSite" id="OFLC_0000074901-mRNA-1"/>
    </source>
</evidence>
<name>A0A183GZU0_9BILA</name>
<evidence type="ECO:0000256" key="1">
    <source>
        <dbReference type="ARBA" id="ARBA00004123"/>
    </source>
</evidence>
<dbReference type="STRING" id="387005.A0A183GZU0"/>
<keyword evidence="2" id="KW-0813">Transport</keyword>
<evidence type="ECO:0000256" key="2">
    <source>
        <dbReference type="ARBA" id="ARBA00022448"/>
    </source>
</evidence>
<dbReference type="GO" id="GO:0005634">
    <property type="term" value="C:nucleus"/>
    <property type="evidence" value="ECO:0007669"/>
    <property type="project" value="UniProtKB-SubCell"/>
</dbReference>
<dbReference type="AlphaFoldDB" id="A0A183GZU0"/>
<evidence type="ECO:0000313" key="6">
    <source>
        <dbReference type="Proteomes" id="UP000267606"/>
    </source>
</evidence>
<dbReference type="InterPro" id="IPR015943">
    <property type="entry name" value="WD40/YVTN_repeat-like_dom_sf"/>
</dbReference>
<organism evidence="7">
    <name type="scientific">Onchocerca flexuosa</name>
    <dbReference type="NCBI Taxonomy" id="387005"/>
    <lineage>
        <taxon>Eukaryota</taxon>
        <taxon>Metazoa</taxon>
        <taxon>Ecdysozoa</taxon>
        <taxon>Nematoda</taxon>
        <taxon>Chromadorea</taxon>
        <taxon>Rhabditida</taxon>
        <taxon>Spirurina</taxon>
        <taxon>Spiruromorpha</taxon>
        <taxon>Filarioidea</taxon>
        <taxon>Onchocercidae</taxon>
        <taxon>Onchocerca</taxon>
    </lineage>
</organism>
<gene>
    <name evidence="5" type="ORF">OFLC_LOCUS750</name>
</gene>
<dbReference type="SUPFAM" id="SSF117289">
    <property type="entry name" value="Nucleoporin domain"/>
    <property type="match status" value="1"/>
</dbReference>
<keyword evidence="6" id="KW-1185">Reference proteome</keyword>
<dbReference type="Proteomes" id="UP000267606">
    <property type="component" value="Unassembled WGS sequence"/>
</dbReference>
<dbReference type="EMBL" id="UZAJ01000285">
    <property type="protein sequence ID" value="VDO26926.1"/>
    <property type="molecule type" value="Genomic_DNA"/>
</dbReference>
<evidence type="ECO:0000256" key="3">
    <source>
        <dbReference type="ARBA" id="ARBA00023242"/>
    </source>
</evidence>
<dbReference type="Gene3D" id="2.130.10.10">
    <property type="entry name" value="YVTN repeat-like/Quinoprotein amine dehydrogenase"/>
    <property type="match status" value="1"/>
</dbReference>
<reference evidence="5 6" key="2">
    <citation type="submission" date="2018-11" db="EMBL/GenBank/DDBJ databases">
        <authorList>
            <consortium name="Pathogen Informatics"/>
        </authorList>
    </citation>
    <scope>NUCLEOTIDE SEQUENCE [LARGE SCALE GENOMIC DNA]</scope>
</reference>
<sequence length="400" mass="44749">MADAFIDVADFQFRALHRVRIFNEPDGKLYDSICPSWITVSSRYGIIVCASGYNKLISLRSSDVHRLNTSKTDINVEVTDIQTKITNLQVEQPAALVALSCNCSGRVLSVSMRTASGAFVYLYDMCAFAVDYIEQRGPVYSLRLSADPNAQPCALKWNPQQDAIFAVATSDGLLSCYSFNIEAIQSNKISRQKWSPKGKQLIVGDISGYVKQYKPEMILVRVTPPPTDVVSLKDENALRCVGISWLATTDFLIAYSPKTGRKVNISKLCVKKDAPPQWTHFDDINFCGDKSTFDQRIEFTQLMGWKLVLCSSSRSSEIAVLGKIDSEWKVWTLDDNGRIEMPLDAKHCETYPVGISVDVSSILPVKIGVLFTLIVLAQTNDHSFFYRKMNSVHKASFCWT</sequence>
<keyword evidence="3" id="KW-0539">Nucleus</keyword>
<comment type="subcellular location">
    <subcellularLocation>
        <location evidence="1">Nucleus</location>
    </subcellularLocation>
</comment>